<protein>
    <submittedName>
        <fullName evidence="1">Uncharacterized protein</fullName>
    </submittedName>
</protein>
<dbReference type="Proteomes" id="UP000439903">
    <property type="component" value="Unassembled WGS sequence"/>
</dbReference>
<keyword evidence="2" id="KW-1185">Reference proteome</keyword>
<gene>
    <name evidence="1" type="ORF">F8M41_022464</name>
</gene>
<evidence type="ECO:0000313" key="1">
    <source>
        <dbReference type="EMBL" id="KAF0487833.1"/>
    </source>
</evidence>
<dbReference type="OrthoDB" id="2372247at2759"/>
<name>A0A8H4AEX9_GIGMA</name>
<evidence type="ECO:0000313" key="2">
    <source>
        <dbReference type="Proteomes" id="UP000439903"/>
    </source>
</evidence>
<sequence>MISSFRIDNNGDFRLPFELVMIKQGLMVAEHEKVLLIIWVEKTKKGQSKSINCLDDILQLSESRKYRVQQIHSGNDDIHFGLLKCLHEIFKCWNS</sequence>
<accession>A0A8H4AEX9</accession>
<dbReference type="AlphaFoldDB" id="A0A8H4AEX9"/>
<comment type="caution">
    <text evidence="1">The sequence shown here is derived from an EMBL/GenBank/DDBJ whole genome shotgun (WGS) entry which is preliminary data.</text>
</comment>
<reference evidence="1 2" key="1">
    <citation type="journal article" date="2019" name="Environ. Microbiol.">
        <title>At the nexus of three kingdoms: the genome of the mycorrhizal fungus Gigaspora margarita provides insights into plant, endobacterial and fungal interactions.</title>
        <authorList>
            <person name="Venice F."/>
            <person name="Ghignone S."/>
            <person name="Salvioli di Fossalunga A."/>
            <person name="Amselem J."/>
            <person name="Novero M."/>
            <person name="Xianan X."/>
            <person name="Sedzielewska Toro K."/>
            <person name="Morin E."/>
            <person name="Lipzen A."/>
            <person name="Grigoriev I.V."/>
            <person name="Henrissat B."/>
            <person name="Martin F.M."/>
            <person name="Bonfante P."/>
        </authorList>
    </citation>
    <scope>NUCLEOTIDE SEQUENCE [LARGE SCALE GENOMIC DNA]</scope>
    <source>
        <strain evidence="1 2">BEG34</strain>
    </source>
</reference>
<organism evidence="1 2">
    <name type="scientific">Gigaspora margarita</name>
    <dbReference type="NCBI Taxonomy" id="4874"/>
    <lineage>
        <taxon>Eukaryota</taxon>
        <taxon>Fungi</taxon>
        <taxon>Fungi incertae sedis</taxon>
        <taxon>Mucoromycota</taxon>
        <taxon>Glomeromycotina</taxon>
        <taxon>Glomeromycetes</taxon>
        <taxon>Diversisporales</taxon>
        <taxon>Gigasporaceae</taxon>
        <taxon>Gigaspora</taxon>
    </lineage>
</organism>
<dbReference type="EMBL" id="WTPW01000697">
    <property type="protein sequence ID" value="KAF0487833.1"/>
    <property type="molecule type" value="Genomic_DNA"/>
</dbReference>
<proteinExistence type="predicted"/>